<name>A0A6J7D894_9ZZZZ</name>
<gene>
    <name evidence="1" type="ORF">UFOPK3401_00514</name>
</gene>
<proteinExistence type="predicted"/>
<organism evidence="1">
    <name type="scientific">freshwater metagenome</name>
    <dbReference type="NCBI Taxonomy" id="449393"/>
    <lineage>
        <taxon>unclassified sequences</taxon>
        <taxon>metagenomes</taxon>
        <taxon>ecological metagenomes</taxon>
    </lineage>
</organism>
<sequence>MSFGYTDLPPDDTNGNPTVVVVQYQGVAVGTVLTAAQAQTKKFGSWCWNGTTKKTFTIQVRAATIKVPNTDPTTSGVEPLKDQVLVYASPLIGNGGTFHSTFYGGLGISGTPECP</sequence>
<dbReference type="AlphaFoldDB" id="A0A6J7D894"/>
<evidence type="ECO:0000313" key="1">
    <source>
        <dbReference type="EMBL" id="CAB4865810.1"/>
    </source>
</evidence>
<reference evidence="1" key="1">
    <citation type="submission" date="2020-05" db="EMBL/GenBank/DDBJ databases">
        <authorList>
            <person name="Chiriac C."/>
            <person name="Salcher M."/>
            <person name="Ghai R."/>
            <person name="Kavagutti S V."/>
        </authorList>
    </citation>
    <scope>NUCLEOTIDE SEQUENCE</scope>
</reference>
<protein>
    <submittedName>
        <fullName evidence="1">Unannotated protein</fullName>
    </submittedName>
</protein>
<dbReference type="EMBL" id="CAFBLM010000016">
    <property type="protein sequence ID" value="CAB4865810.1"/>
    <property type="molecule type" value="Genomic_DNA"/>
</dbReference>
<accession>A0A6J7D894</accession>